<dbReference type="RefSeq" id="WP_390361416.1">
    <property type="nucleotide sequence ID" value="NZ_JBHTKJ010000020.1"/>
</dbReference>
<comment type="caution">
    <text evidence="1">The sequence shown here is derived from an EMBL/GenBank/DDBJ whole genome shotgun (WGS) entry which is preliminary data.</text>
</comment>
<evidence type="ECO:0000313" key="1">
    <source>
        <dbReference type="EMBL" id="MFD1038438.1"/>
    </source>
</evidence>
<proteinExistence type="predicted"/>
<organism evidence="1 2">
    <name type="scientific">Virgibacillus byunsanensis</name>
    <dbReference type="NCBI Taxonomy" id="570945"/>
    <lineage>
        <taxon>Bacteria</taxon>
        <taxon>Bacillati</taxon>
        <taxon>Bacillota</taxon>
        <taxon>Bacilli</taxon>
        <taxon>Bacillales</taxon>
        <taxon>Bacillaceae</taxon>
        <taxon>Virgibacillus</taxon>
    </lineage>
</organism>
<keyword evidence="2" id="KW-1185">Reference proteome</keyword>
<dbReference type="EMBL" id="JBHTKJ010000020">
    <property type="protein sequence ID" value="MFD1038438.1"/>
    <property type="molecule type" value="Genomic_DNA"/>
</dbReference>
<reference evidence="2" key="1">
    <citation type="journal article" date="2019" name="Int. J. Syst. Evol. Microbiol.">
        <title>The Global Catalogue of Microorganisms (GCM) 10K type strain sequencing project: providing services to taxonomists for standard genome sequencing and annotation.</title>
        <authorList>
            <consortium name="The Broad Institute Genomics Platform"/>
            <consortium name="The Broad Institute Genome Sequencing Center for Infectious Disease"/>
            <person name="Wu L."/>
            <person name="Ma J."/>
        </authorList>
    </citation>
    <scope>NUCLEOTIDE SEQUENCE [LARGE SCALE GENOMIC DNA]</scope>
    <source>
        <strain evidence="2">CCUG 56754</strain>
    </source>
</reference>
<accession>A0ABW3LJ80</accession>
<dbReference type="Proteomes" id="UP001597040">
    <property type="component" value="Unassembled WGS sequence"/>
</dbReference>
<protein>
    <submittedName>
        <fullName evidence="1">Uncharacterized protein</fullName>
    </submittedName>
</protein>
<name>A0ABW3LJ80_9BACI</name>
<sequence>MKTPYEFYKKMHPQQFSDSKSTRKIDLSKDMFDYYLETLTSRSQEKEFENFCRKIAEKEICPNLIIQTGPTGGGDSKVDTETYPVSDDIALSWYSGVGREASKERWAFAISAKKDWKSKVKSDVKKIVGTGRGYSVIYFMSNQFISDKKRADTEDELRKTYEVNIRILDKMWLLEKVFSSKHEKIAVECFNISDRFREADEIGSRDYARKKRLDDIEGQIKEDIENGNYHILSEKALEAAIISRELELPNIETSGKFERAKNIIKRYGTHVQKKECLYQWAWSMYWWYMDYDDFYLRYHDFESLVIDSSNVYDLEKLTNLWMNLHTITKGDKSKYNFEAHTTAIQEEYEKFISDTSRPNAALQAKATYINVKLFMGGDINPLVDEFIEIVEQGKDSLEFNFLTIKRIITEFPIYQKARNYDTLFELLVSISVERKSEIEAARLLIIRSEQLMKEKPYTAIRFLGRAIVKMTKDESKKELTRALLLMGQLFESVDLNWAARGYYLNAFHLSINEYFNLGEVNPALIGSLNSVKFIELKLGRLIHSSEFYKLEQIVINLYLSNNPENELKDIVEQEYNYDFILGIQIFRTDLNDLKKLSYFPNYLEEWGLEFSSIAIKYCLGHVDEEFSNSFNNNTEAMEDFITKWYNQPARLQLIGLPWYGTRNSYILSSKVIGCKINISSDIHFPCIEIGESILGSIEGFLSTGTVDKIHSFIPEINLQIKYIGHDEFSLKIKRDEDSINPKYIITCSSYPEINTPDVQMKVKEFIKDATIQLMAEMVNLESFDTAVKQMLAKDSALDRAINFTGSSSIVFEYFSKETPTVNSVVEKNGSEFALERKKPVYIVDTLINEEKEENNDTIDVKYEKPSEEEFNIENTKQSDIETLDIINIPLWEQSKWKGIYFTGESSPLPVFSPMFSYGKAGQEIFREWIEKVGNVDTKNNIRVCIIKGVNRNKPYDYRVLFTANENLIRTNNLTSNNLIMSPARIITMEPSDHVNLDMFIEAYKKVGKYIMFPSSFNENKSLFMNKELNIIKNEIEIINAWQIDEGSYLSLAILPADEPVIPAVVKDAPVLKVFDRNKKFKNKMD</sequence>
<gene>
    <name evidence="1" type="ORF">ACFQ3N_08500</name>
</gene>
<evidence type="ECO:0000313" key="2">
    <source>
        <dbReference type="Proteomes" id="UP001597040"/>
    </source>
</evidence>